<dbReference type="PROSITE" id="PS51494">
    <property type="entry name" value="SPOIVB"/>
    <property type="match status" value="1"/>
</dbReference>
<dbReference type="Gene3D" id="2.30.42.10">
    <property type="match status" value="1"/>
</dbReference>
<keyword evidence="1" id="KW-0720">Serine protease</keyword>
<dbReference type="Pfam" id="PF13180">
    <property type="entry name" value="PDZ_2"/>
    <property type="match status" value="1"/>
</dbReference>
<dbReference type="SUPFAM" id="SSF50156">
    <property type="entry name" value="PDZ domain-like"/>
    <property type="match status" value="1"/>
</dbReference>
<sequence length="430" mass="45569">MAGRLRSLRLIGLLAITATCFTPVAQKLASTPTEVNMAAGDTVSIPMAGARVSSSSNQQVATASSESSSALTVTSTSPGNADISTRIFGLIPWKTHVHVTPSTKVVVGGQAVGIRLQSKGPIVVGFRQLADGSSPSAKAHIQVGDMIIAIDRHVIHSAADLQRALENAKEPVHVTVERGSVRRELDVSAPNQSPGNRHQLGLYVRDRTVGVGTLTFYDPPRHTFGALGHIITDTDTGQAVVGSGGLYSAMITGLKPGRIGSPGEKRGTFSTSSDQLGRIGRNTPYGVFGTMIKPPSSCDVNQLVQVALPEQVHEGPAKMFTVVHGQKVEAFNVQIDNVARQSAPATKSMIVKVTDPRLLAETGGIIQGMSGSPLVQDGKLVGAVTHVFVSDPTRGYAVYAMWMVHQAKFDTDLQPTFHYYPFLNHSKQAV</sequence>
<dbReference type="GO" id="GO:0016787">
    <property type="term" value="F:hydrolase activity"/>
    <property type="evidence" value="ECO:0007669"/>
    <property type="project" value="UniProtKB-KW"/>
</dbReference>
<evidence type="ECO:0000256" key="2">
    <source>
        <dbReference type="SAM" id="MobiDB-lite"/>
    </source>
</evidence>
<dbReference type="SUPFAM" id="SSF50494">
    <property type="entry name" value="Trypsin-like serine proteases"/>
    <property type="match status" value="1"/>
</dbReference>
<keyword evidence="6" id="KW-1185">Reference proteome</keyword>
<dbReference type="InterPro" id="IPR014219">
    <property type="entry name" value="SpoIVB"/>
</dbReference>
<evidence type="ECO:0000313" key="6">
    <source>
        <dbReference type="Proteomes" id="UP001164803"/>
    </source>
</evidence>
<name>A0ABY6ZAA2_9BACL</name>
<dbReference type="InterPro" id="IPR009003">
    <property type="entry name" value="Peptidase_S1_PA"/>
</dbReference>
<keyword evidence="1" id="KW-0645">Protease</keyword>
<dbReference type="Proteomes" id="UP001164803">
    <property type="component" value="Chromosome"/>
</dbReference>
<dbReference type="Pfam" id="PF05580">
    <property type="entry name" value="Peptidase_S55"/>
    <property type="match status" value="1"/>
</dbReference>
<feature type="chain" id="PRO_5047234116" evidence="3">
    <location>
        <begin position="26"/>
        <end position="430"/>
    </location>
</feature>
<evidence type="ECO:0000259" key="4">
    <source>
        <dbReference type="PROSITE" id="PS51494"/>
    </source>
</evidence>
<keyword evidence="3" id="KW-0732">Signal</keyword>
<feature type="compositionally biased region" description="Low complexity" evidence="2">
    <location>
        <begin position="61"/>
        <end position="77"/>
    </location>
</feature>
<proteinExistence type="predicted"/>
<dbReference type="EMBL" id="CP104064">
    <property type="protein sequence ID" value="WAH39020.1"/>
    <property type="molecule type" value="Genomic_DNA"/>
</dbReference>
<gene>
    <name evidence="5" type="primary">spoIVB</name>
    <name evidence="5" type="ORF">NZD86_11320</name>
</gene>
<evidence type="ECO:0000256" key="1">
    <source>
        <dbReference type="ARBA" id="ARBA00022825"/>
    </source>
</evidence>
<dbReference type="InterPro" id="IPR001478">
    <property type="entry name" value="PDZ"/>
</dbReference>
<reference evidence="5" key="1">
    <citation type="submission" date="2022-08" db="EMBL/GenBank/DDBJ databases">
        <title>Alicyclobacillus dauci DSM2870, complete genome.</title>
        <authorList>
            <person name="Wang Q."/>
            <person name="Cai R."/>
            <person name="Wang Z."/>
        </authorList>
    </citation>
    <scope>NUCLEOTIDE SEQUENCE</scope>
    <source>
        <strain evidence="5">DSM 28700</strain>
    </source>
</reference>
<dbReference type="InterPro" id="IPR008763">
    <property type="entry name" value="Peptidase_S55"/>
</dbReference>
<dbReference type="InterPro" id="IPR036034">
    <property type="entry name" value="PDZ_sf"/>
</dbReference>
<dbReference type="NCBIfam" id="TIGR02860">
    <property type="entry name" value="spore_IV_B"/>
    <property type="match status" value="1"/>
</dbReference>
<evidence type="ECO:0000256" key="3">
    <source>
        <dbReference type="SAM" id="SignalP"/>
    </source>
</evidence>
<dbReference type="EC" id="3.4.21.116" evidence="5"/>
<feature type="signal peptide" evidence="3">
    <location>
        <begin position="1"/>
        <end position="25"/>
    </location>
</feature>
<evidence type="ECO:0000313" key="5">
    <source>
        <dbReference type="EMBL" id="WAH39020.1"/>
    </source>
</evidence>
<accession>A0ABY6ZAA2</accession>
<dbReference type="SMART" id="SM00228">
    <property type="entry name" value="PDZ"/>
    <property type="match status" value="1"/>
</dbReference>
<organism evidence="5 6">
    <name type="scientific">Alicyclobacillus dauci</name>
    <dbReference type="NCBI Taxonomy" id="1475485"/>
    <lineage>
        <taxon>Bacteria</taxon>
        <taxon>Bacillati</taxon>
        <taxon>Bacillota</taxon>
        <taxon>Bacilli</taxon>
        <taxon>Bacillales</taxon>
        <taxon>Alicyclobacillaceae</taxon>
        <taxon>Alicyclobacillus</taxon>
    </lineage>
</organism>
<feature type="domain" description="Peptidase S55" evidence="4">
    <location>
        <begin position="181"/>
        <end position="419"/>
    </location>
</feature>
<feature type="region of interest" description="Disordered" evidence="2">
    <location>
        <begin position="56"/>
        <end position="78"/>
    </location>
</feature>
<protein>
    <submittedName>
        <fullName evidence="5">SpoIVB peptidase</fullName>
        <ecNumber evidence="5">3.4.21.116</ecNumber>
    </submittedName>
</protein>
<dbReference type="RefSeq" id="WP_268046657.1">
    <property type="nucleotide sequence ID" value="NZ_CP104064.1"/>
</dbReference>
<keyword evidence="5" id="KW-0378">Hydrolase</keyword>